<evidence type="ECO:0000256" key="4">
    <source>
        <dbReference type="ARBA" id="ARBA00022771"/>
    </source>
</evidence>
<evidence type="ECO:0000256" key="3">
    <source>
        <dbReference type="ARBA" id="ARBA00022737"/>
    </source>
</evidence>
<evidence type="ECO:0000256" key="7">
    <source>
        <dbReference type="PROSITE-ProRule" id="PRU00042"/>
    </source>
</evidence>
<comment type="caution">
    <text evidence="10">The sequence shown here is derived from an EMBL/GenBank/DDBJ whole genome shotgun (WGS) entry which is preliminary data.</text>
</comment>
<feature type="region of interest" description="Disordered" evidence="8">
    <location>
        <begin position="194"/>
        <end position="224"/>
    </location>
</feature>
<evidence type="ECO:0000313" key="10">
    <source>
        <dbReference type="EMBL" id="KAL3105374.1"/>
    </source>
</evidence>
<dbReference type="PANTHER" id="PTHR24388">
    <property type="entry name" value="ZINC FINGER PROTEIN"/>
    <property type="match status" value="1"/>
</dbReference>
<dbReference type="PANTHER" id="PTHR24388:SF54">
    <property type="entry name" value="PROTEIN ESCARGOT"/>
    <property type="match status" value="1"/>
</dbReference>
<accession>A0ABD2KR12</accession>
<dbReference type="Proteomes" id="UP001620626">
    <property type="component" value="Unassembled WGS sequence"/>
</dbReference>
<feature type="region of interest" description="Disordered" evidence="8">
    <location>
        <begin position="553"/>
        <end position="684"/>
    </location>
</feature>
<keyword evidence="6" id="KW-0539">Nucleus</keyword>
<evidence type="ECO:0000256" key="5">
    <source>
        <dbReference type="ARBA" id="ARBA00022833"/>
    </source>
</evidence>
<evidence type="ECO:0000256" key="2">
    <source>
        <dbReference type="ARBA" id="ARBA00022723"/>
    </source>
</evidence>
<sequence>MAARVGRGEVAAASWPRRVGRGELEAAMVYNCQLCIDESGEGVQLAMQFSSFDQFEAHLAADHFGVLPYECEQCQFAKFPTEFAVVKHNEIDHGNRSYSFRCRITPEVKAKRRKVREFLSALKTDGGQSPAIGLSSLRPQQQNVALLGRGGARNQQLQQQTNAANASGQNDGFSTVKNSANKFSTIKKEINDLDELSAEERNSKDGTKQTNDQSQRKDEGVSFERNGAIVDESPASLTEQIQAACLQKIRREGAEGGVAGAVGSGRLRPSAYGGTLEIREGAELTVAALMNAANAAGDGRADDGLIEEMDGQQADVQEILKAAAAAVSQVGAAAHAQQQPQHAAFGRRADLATNGGYSLRPNRFSPYALLHQGISAHQYQIGRDSAGQAQNFSLFQGELKREKVIDRIQCRKCKEMINAQGGCLNHHTNTRHLRLPMFQCTLCNKDFFEVSNTRIHKHMRLHHAGDTKHLVSNYHKYSAALHAARDECFGRKEERIHAMRNPPPQAALAQQQTIDFCASAANVGGGAANFGRLKRAPVTDPCATVRAVLRNHHEQWPTNENRKNRTEVNSANSSSVQTAKQSQQRKTERNAEQRKTDRNEEEAEKGIGTIKTEEAAEEETEEQRKSTDVYEKDNMEMNEESEFQQMDSLEPENEQQEDEQMEEEEEDEEEEDEGCDGDDGPVHPMLAMMDAASKGADELAEMTHHQTQQRIPATERTETAKTHKNFVSSRAGDPSSSSHQHQLFSGSDAMVGQPRTVRPSNGGHHQQQRHISYVGTDEKVPCKLCGEMVWNKITNRLNHINVRHLQLPLHECAICHKSFASYSRSACYSHVQFAHKTEIESGQCSNVIEEHIIYRKDCYNTQLMEAARDYF</sequence>
<dbReference type="SMART" id="SM00355">
    <property type="entry name" value="ZnF_C2H2"/>
    <property type="match status" value="6"/>
</dbReference>
<keyword evidence="3" id="KW-0677">Repeat</keyword>
<dbReference type="InterPro" id="IPR050527">
    <property type="entry name" value="Snail/Krueppel_Znf"/>
</dbReference>
<feature type="compositionally biased region" description="Polar residues" evidence="8">
    <location>
        <begin position="567"/>
        <end position="584"/>
    </location>
</feature>
<organism evidence="10 11">
    <name type="scientific">Heterodera trifolii</name>
    <dbReference type="NCBI Taxonomy" id="157864"/>
    <lineage>
        <taxon>Eukaryota</taxon>
        <taxon>Metazoa</taxon>
        <taxon>Ecdysozoa</taxon>
        <taxon>Nematoda</taxon>
        <taxon>Chromadorea</taxon>
        <taxon>Rhabditida</taxon>
        <taxon>Tylenchina</taxon>
        <taxon>Tylenchomorpha</taxon>
        <taxon>Tylenchoidea</taxon>
        <taxon>Heteroderidae</taxon>
        <taxon>Heteroderinae</taxon>
        <taxon>Heterodera</taxon>
    </lineage>
</organism>
<dbReference type="PROSITE" id="PS50157">
    <property type="entry name" value="ZINC_FINGER_C2H2_2"/>
    <property type="match status" value="1"/>
</dbReference>
<evidence type="ECO:0000313" key="11">
    <source>
        <dbReference type="Proteomes" id="UP001620626"/>
    </source>
</evidence>
<evidence type="ECO:0000256" key="6">
    <source>
        <dbReference type="ARBA" id="ARBA00023242"/>
    </source>
</evidence>
<dbReference type="Gene3D" id="3.30.160.60">
    <property type="entry name" value="Classic Zinc Finger"/>
    <property type="match status" value="1"/>
</dbReference>
<evidence type="ECO:0000259" key="9">
    <source>
        <dbReference type="PROSITE" id="PS50157"/>
    </source>
</evidence>
<evidence type="ECO:0000256" key="1">
    <source>
        <dbReference type="ARBA" id="ARBA00004123"/>
    </source>
</evidence>
<evidence type="ECO:0000256" key="8">
    <source>
        <dbReference type="SAM" id="MobiDB-lite"/>
    </source>
</evidence>
<dbReference type="PROSITE" id="PS00028">
    <property type="entry name" value="ZINC_FINGER_C2H2_1"/>
    <property type="match status" value="1"/>
</dbReference>
<dbReference type="EMBL" id="JBICBT010000688">
    <property type="protein sequence ID" value="KAL3105374.1"/>
    <property type="molecule type" value="Genomic_DNA"/>
</dbReference>
<feature type="compositionally biased region" description="Basic and acidic residues" evidence="8">
    <location>
        <begin position="585"/>
        <end position="598"/>
    </location>
</feature>
<reference evidence="10 11" key="1">
    <citation type="submission" date="2024-10" db="EMBL/GenBank/DDBJ databases">
        <authorList>
            <person name="Kim D."/>
        </authorList>
    </citation>
    <scope>NUCLEOTIDE SEQUENCE [LARGE SCALE GENOMIC DNA]</scope>
    <source>
        <strain evidence="10">BH-2024</strain>
    </source>
</reference>
<keyword evidence="4 7" id="KW-0863">Zinc-finger</keyword>
<dbReference type="GO" id="GO:0008270">
    <property type="term" value="F:zinc ion binding"/>
    <property type="evidence" value="ECO:0007669"/>
    <property type="project" value="UniProtKB-KW"/>
</dbReference>
<gene>
    <name evidence="10" type="ORF">niasHT_026107</name>
</gene>
<feature type="compositionally biased region" description="Acidic residues" evidence="8">
    <location>
        <begin position="649"/>
        <end position="679"/>
    </location>
</feature>
<keyword evidence="5" id="KW-0862">Zinc</keyword>
<feature type="domain" description="C2H2-type" evidence="9">
    <location>
        <begin position="438"/>
        <end position="468"/>
    </location>
</feature>
<protein>
    <recommendedName>
        <fullName evidence="9">C2H2-type domain-containing protein</fullName>
    </recommendedName>
</protein>
<comment type="subcellular location">
    <subcellularLocation>
        <location evidence="1">Nucleus</location>
    </subcellularLocation>
</comment>
<dbReference type="InterPro" id="IPR013087">
    <property type="entry name" value="Znf_C2H2_type"/>
</dbReference>
<keyword evidence="11" id="KW-1185">Reference proteome</keyword>
<feature type="compositionally biased region" description="Basic and acidic residues" evidence="8">
    <location>
        <begin position="622"/>
        <end position="635"/>
    </location>
</feature>
<keyword evidence="2" id="KW-0479">Metal-binding</keyword>
<dbReference type="AlphaFoldDB" id="A0ABD2KR12"/>
<name>A0ABD2KR12_9BILA</name>
<feature type="compositionally biased region" description="Basic and acidic residues" evidence="8">
    <location>
        <begin position="198"/>
        <end position="207"/>
    </location>
</feature>
<proteinExistence type="predicted"/>
<feature type="compositionally biased region" description="Basic and acidic residues" evidence="8">
    <location>
        <begin position="553"/>
        <end position="566"/>
    </location>
</feature>
<dbReference type="GO" id="GO:0005634">
    <property type="term" value="C:nucleus"/>
    <property type="evidence" value="ECO:0007669"/>
    <property type="project" value="UniProtKB-SubCell"/>
</dbReference>